<dbReference type="Proteomes" id="UP000650833">
    <property type="component" value="Unassembled WGS sequence"/>
</dbReference>
<feature type="region of interest" description="Disordered" evidence="12">
    <location>
        <begin position="1"/>
        <end position="87"/>
    </location>
</feature>
<keyword evidence="2 10" id="KW-0723">Serine/threonine-protein kinase</keyword>
<dbReference type="SMART" id="SM00220">
    <property type="entry name" value="S_TKc"/>
    <property type="match status" value="1"/>
</dbReference>
<dbReference type="GO" id="GO:0005634">
    <property type="term" value="C:nucleus"/>
    <property type="evidence" value="ECO:0007669"/>
    <property type="project" value="TreeGrafter"/>
</dbReference>
<dbReference type="CDD" id="cd05580">
    <property type="entry name" value="STKc_PKA_like"/>
    <property type="match status" value="1"/>
</dbReference>
<evidence type="ECO:0000256" key="11">
    <source>
        <dbReference type="SAM" id="Coils"/>
    </source>
</evidence>
<dbReference type="EC" id="2.7.11.11" evidence="1"/>
<dbReference type="EMBL" id="JAEPRC010000118">
    <property type="protein sequence ID" value="KAG2208027.1"/>
    <property type="molecule type" value="Genomic_DNA"/>
</dbReference>
<dbReference type="PROSITE" id="PS00108">
    <property type="entry name" value="PROTEIN_KINASE_ST"/>
    <property type="match status" value="1"/>
</dbReference>
<evidence type="ECO:0000259" key="14">
    <source>
        <dbReference type="PROSITE" id="PS51285"/>
    </source>
</evidence>
<evidence type="ECO:0000256" key="10">
    <source>
        <dbReference type="RuleBase" id="RU000304"/>
    </source>
</evidence>
<dbReference type="InterPro" id="IPR000719">
    <property type="entry name" value="Prot_kinase_dom"/>
</dbReference>
<feature type="domain" description="Protein kinase" evidence="13">
    <location>
        <begin position="137"/>
        <end position="394"/>
    </location>
</feature>
<dbReference type="GO" id="GO:0005829">
    <property type="term" value="C:cytosol"/>
    <property type="evidence" value="ECO:0007669"/>
    <property type="project" value="TreeGrafter"/>
</dbReference>
<dbReference type="Gene3D" id="3.30.200.20">
    <property type="entry name" value="Phosphorylase Kinase, domain 1"/>
    <property type="match status" value="1"/>
</dbReference>
<keyword evidence="3" id="KW-0808">Transferase</keyword>
<evidence type="ECO:0000256" key="9">
    <source>
        <dbReference type="PROSITE-ProRule" id="PRU10141"/>
    </source>
</evidence>
<feature type="compositionally biased region" description="Low complexity" evidence="12">
    <location>
        <begin position="50"/>
        <end position="74"/>
    </location>
</feature>
<evidence type="ECO:0000259" key="13">
    <source>
        <dbReference type="PROSITE" id="PS50011"/>
    </source>
</evidence>
<keyword evidence="5" id="KW-0418">Kinase</keyword>
<dbReference type="InterPro" id="IPR008271">
    <property type="entry name" value="Ser/Thr_kinase_AS"/>
</dbReference>
<feature type="coiled-coil region" evidence="11">
    <location>
        <begin position="89"/>
        <end position="121"/>
    </location>
</feature>
<protein>
    <recommendedName>
        <fullName evidence="1">cAMP-dependent protein kinase</fullName>
        <ecNumber evidence="1">2.7.11.11</ecNumber>
    </recommendedName>
</protein>
<dbReference type="SUPFAM" id="SSF56112">
    <property type="entry name" value="Protein kinase-like (PK-like)"/>
    <property type="match status" value="1"/>
</dbReference>
<evidence type="ECO:0000256" key="8">
    <source>
        <dbReference type="ARBA" id="ARBA00047454"/>
    </source>
</evidence>
<accession>A0A8H7V756</accession>
<dbReference type="InterPro" id="IPR000961">
    <property type="entry name" value="AGC-kinase_C"/>
</dbReference>
<dbReference type="Pfam" id="PF00069">
    <property type="entry name" value="Pkinase"/>
    <property type="match status" value="1"/>
</dbReference>
<dbReference type="FunFam" id="3.30.200.20:FF:000005">
    <property type="entry name" value="cAMP-dependent protein kinase catalytic subunit"/>
    <property type="match status" value="1"/>
</dbReference>
<evidence type="ECO:0000256" key="1">
    <source>
        <dbReference type="ARBA" id="ARBA00012444"/>
    </source>
</evidence>
<sequence length="449" mass="51806">MSFINKIIDRATRHNTTTEEKPQRRSFFGFGSGSTSGNSSSTIDKEDLQQQKQQQPELKKSSSTTSTANSLNTTAEKKLSLTTNTTARTSIANDEKEHQELDLQEKERERLRQKYSNYDHVILEQRKNRPKLKLDDFQLLRTLGTGSFGRVHLSQSRHNGRYYAIKVLKKTEVVRLKQVEHTNSEKSILESAANPFMVNLWGTFQDDINLYMVMDYVPGGELFSILRKNQRFPDHVAKFYAAEVILAIEYFHSKHIIYRDLKPENLLLDSQGHIKITDFGFAKHVPDITWTLCGTPDYLAPEVIQSKGYGMAVDWWSLGILIFEMLAGFARHPPFYDDDHLKLYEKIIQGKIKWPAYFDPHAKDLLKRLLTSDLSRRYGNLKGGADDIKNHKWFTGVDFVRVAHRQVRSPYVPTIRGEGDASHFDRYPETSEKYGISGPDPYREKFKGF</sequence>
<comment type="catalytic activity">
    <reaction evidence="7">
        <text>L-threonyl-[protein] + ATP = O-phospho-L-threonyl-[protein] + ADP + H(+)</text>
        <dbReference type="Rhea" id="RHEA:46608"/>
        <dbReference type="Rhea" id="RHEA-COMP:11060"/>
        <dbReference type="Rhea" id="RHEA-COMP:11605"/>
        <dbReference type="ChEBI" id="CHEBI:15378"/>
        <dbReference type="ChEBI" id="CHEBI:30013"/>
        <dbReference type="ChEBI" id="CHEBI:30616"/>
        <dbReference type="ChEBI" id="CHEBI:61977"/>
        <dbReference type="ChEBI" id="CHEBI:456216"/>
        <dbReference type="EC" id="2.7.11.11"/>
    </reaction>
</comment>
<evidence type="ECO:0000313" key="16">
    <source>
        <dbReference type="Proteomes" id="UP000650833"/>
    </source>
</evidence>
<evidence type="ECO:0000256" key="2">
    <source>
        <dbReference type="ARBA" id="ARBA00022527"/>
    </source>
</evidence>
<comment type="similarity">
    <text evidence="10">Belongs to the protein kinase superfamily.</text>
</comment>
<feature type="binding site" evidence="9">
    <location>
        <position position="166"/>
    </location>
    <ligand>
        <name>ATP</name>
        <dbReference type="ChEBI" id="CHEBI:30616"/>
    </ligand>
</feature>
<dbReference type="OrthoDB" id="63267at2759"/>
<evidence type="ECO:0000313" key="15">
    <source>
        <dbReference type="EMBL" id="KAG2208027.1"/>
    </source>
</evidence>
<organism evidence="15 16">
    <name type="scientific">Mucor plumbeus</name>
    <dbReference type="NCBI Taxonomy" id="97098"/>
    <lineage>
        <taxon>Eukaryota</taxon>
        <taxon>Fungi</taxon>
        <taxon>Fungi incertae sedis</taxon>
        <taxon>Mucoromycota</taxon>
        <taxon>Mucoromycotina</taxon>
        <taxon>Mucoromycetes</taxon>
        <taxon>Mucorales</taxon>
        <taxon>Mucorineae</taxon>
        <taxon>Mucoraceae</taxon>
        <taxon>Mucor</taxon>
    </lineage>
</organism>
<feature type="domain" description="AGC-kinase C-terminal" evidence="14">
    <location>
        <begin position="395"/>
        <end position="449"/>
    </location>
</feature>
<dbReference type="PANTHER" id="PTHR24353">
    <property type="entry name" value="CYCLIC NUCLEOTIDE-DEPENDENT PROTEIN KINASE"/>
    <property type="match status" value="1"/>
</dbReference>
<comment type="caution">
    <text evidence="15">The sequence shown here is derived from an EMBL/GenBank/DDBJ whole genome shotgun (WGS) entry which is preliminary data.</text>
</comment>
<feature type="compositionally biased region" description="Low complexity" evidence="12">
    <location>
        <begin position="26"/>
        <end position="42"/>
    </location>
</feature>
<reference evidence="15" key="1">
    <citation type="submission" date="2020-12" db="EMBL/GenBank/DDBJ databases">
        <title>Metabolic potential, ecology and presence of endohyphal bacteria is reflected in genomic diversity of Mucoromycotina.</title>
        <authorList>
            <person name="Muszewska A."/>
            <person name="Okrasinska A."/>
            <person name="Steczkiewicz K."/>
            <person name="Drgas O."/>
            <person name="Orlowska M."/>
            <person name="Perlinska-Lenart U."/>
            <person name="Aleksandrzak-Piekarczyk T."/>
            <person name="Szatraj K."/>
            <person name="Zielenkiewicz U."/>
            <person name="Pilsyk S."/>
            <person name="Malc E."/>
            <person name="Mieczkowski P."/>
            <person name="Kruszewska J.S."/>
            <person name="Biernat P."/>
            <person name="Pawlowska J."/>
        </authorList>
    </citation>
    <scope>NUCLEOTIDE SEQUENCE</scope>
    <source>
        <strain evidence="15">CBS 226.32</strain>
    </source>
</reference>
<keyword evidence="11" id="KW-0175">Coiled coil</keyword>
<evidence type="ECO:0000256" key="7">
    <source>
        <dbReference type="ARBA" id="ARBA00047292"/>
    </source>
</evidence>
<evidence type="ECO:0000256" key="3">
    <source>
        <dbReference type="ARBA" id="ARBA00022679"/>
    </source>
</evidence>
<dbReference type="GO" id="GO:0005524">
    <property type="term" value="F:ATP binding"/>
    <property type="evidence" value="ECO:0007669"/>
    <property type="project" value="UniProtKB-UniRule"/>
</dbReference>
<comment type="catalytic activity">
    <reaction evidence="8">
        <text>L-seryl-[protein] + ATP = O-phospho-L-seryl-[protein] + ADP + H(+)</text>
        <dbReference type="Rhea" id="RHEA:17989"/>
        <dbReference type="Rhea" id="RHEA-COMP:9863"/>
        <dbReference type="Rhea" id="RHEA-COMP:11604"/>
        <dbReference type="ChEBI" id="CHEBI:15378"/>
        <dbReference type="ChEBI" id="CHEBI:29999"/>
        <dbReference type="ChEBI" id="CHEBI:30616"/>
        <dbReference type="ChEBI" id="CHEBI:83421"/>
        <dbReference type="ChEBI" id="CHEBI:456216"/>
        <dbReference type="EC" id="2.7.11.11"/>
    </reaction>
</comment>
<dbReference type="AlphaFoldDB" id="A0A8H7V756"/>
<proteinExistence type="inferred from homology"/>
<dbReference type="PANTHER" id="PTHR24353:SF153">
    <property type="entry name" value="CAMP-DEPENDENT PROTEIN KINASE CATALYTIC SUBUNIT 1"/>
    <property type="match status" value="1"/>
</dbReference>
<dbReference type="GO" id="GO:0005952">
    <property type="term" value="C:cAMP-dependent protein kinase complex"/>
    <property type="evidence" value="ECO:0007669"/>
    <property type="project" value="TreeGrafter"/>
</dbReference>
<dbReference type="SMART" id="SM00133">
    <property type="entry name" value="S_TK_X"/>
    <property type="match status" value="1"/>
</dbReference>
<evidence type="ECO:0000256" key="4">
    <source>
        <dbReference type="ARBA" id="ARBA00022741"/>
    </source>
</evidence>
<keyword evidence="4 9" id="KW-0547">Nucleotide-binding</keyword>
<dbReference type="PROSITE" id="PS50011">
    <property type="entry name" value="PROTEIN_KINASE_DOM"/>
    <property type="match status" value="1"/>
</dbReference>
<evidence type="ECO:0000256" key="6">
    <source>
        <dbReference type="ARBA" id="ARBA00022840"/>
    </source>
</evidence>
<gene>
    <name evidence="15" type="ORF">INT46_010763</name>
</gene>
<dbReference type="PROSITE" id="PS51285">
    <property type="entry name" value="AGC_KINASE_CTER"/>
    <property type="match status" value="1"/>
</dbReference>
<keyword evidence="16" id="KW-1185">Reference proteome</keyword>
<feature type="compositionally biased region" description="Basic and acidic residues" evidence="12">
    <location>
        <begin position="7"/>
        <end position="23"/>
    </location>
</feature>
<name>A0A8H7V756_9FUNG</name>
<dbReference type="PROSITE" id="PS00107">
    <property type="entry name" value="PROTEIN_KINASE_ATP"/>
    <property type="match status" value="1"/>
</dbReference>
<keyword evidence="6 9" id="KW-0067">ATP-binding</keyword>
<dbReference type="Gene3D" id="1.10.510.10">
    <property type="entry name" value="Transferase(Phosphotransferase) domain 1"/>
    <property type="match status" value="1"/>
</dbReference>
<dbReference type="FunFam" id="1.10.510.10:FF:000005">
    <property type="entry name" value="cAMP-dependent protein kinase catalytic subunit alpha"/>
    <property type="match status" value="1"/>
</dbReference>
<dbReference type="InterPro" id="IPR017441">
    <property type="entry name" value="Protein_kinase_ATP_BS"/>
</dbReference>
<dbReference type="GO" id="GO:0004691">
    <property type="term" value="F:cAMP-dependent protein kinase activity"/>
    <property type="evidence" value="ECO:0007669"/>
    <property type="project" value="UniProtKB-EC"/>
</dbReference>
<evidence type="ECO:0000256" key="12">
    <source>
        <dbReference type="SAM" id="MobiDB-lite"/>
    </source>
</evidence>
<dbReference type="InterPro" id="IPR011009">
    <property type="entry name" value="Kinase-like_dom_sf"/>
</dbReference>
<evidence type="ECO:0000256" key="5">
    <source>
        <dbReference type="ARBA" id="ARBA00022777"/>
    </source>
</evidence>